<dbReference type="GO" id="GO:0016151">
    <property type="term" value="F:nickel cation binding"/>
    <property type="evidence" value="ECO:0007669"/>
    <property type="project" value="UniProtKB-UniRule"/>
</dbReference>
<dbReference type="GO" id="GO:0005737">
    <property type="term" value="C:cytoplasm"/>
    <property type="evidence" value="ECO:0007669"/>
    <property type="project" value="UniProtKB-SubCell"/>
</dbReference>
<dbReference type="EMBL" id="CADIKM010000004">
    <property type="protein sequence ID" value="CAB3781919.1"/>
    <property type="molecule type" value="Genomic_DNA"/>
</dbReference>
<evidence type="ECO:0000256" key="1">
    <source>
        <dbReference type="ARBA" id="ARBA00007177"/>
    </source>
</evidence>
<comment type="subunit">
    <text evidence="3">UreD, UreF and UreG form a complex that acts as a GTP-hydrolysis-dependent molecular chaperone, activating the urease apoprotein by helping to assemble the nickel containing metallocenter of UreC. The UreE protein probably delivers the nickel.</text>
</comment>
<keyword evidence="3" id="KW-0963">Cytoplasm</keyword>
<dbReference type="Proteomes" id="UP000494115">
    <property type="component" value="Unassembled WGS sequence"/>
</dbReference>
<evidence type="ECO:0000256" key="2">
    <source>
        <dbReference type="ARBA" id="ARBA00023186"/>
    </source>
</evidence>
<dbReference type="AlphaFoldDB" id="A0A6S7CK93"/>
<protein>
    <recommendedName>
        <fullName evidence="3">Urease accessory protein UreD</fullName>
    </recommendedName>
</protein>
<evidence type="ECO:0000256" key="3">
    <source>
        <dbReference type="HAMAP-Rule" id="MF_01384"/>
    </source>
</evidence>
<dbReference type="InterPro" id="IPR002669">
    <property type="entry name" value="UreD"/>
</dbReference>
<accession>A0A6S7CK93</accession>
<feature type="region of interest" description="Disordered" evidence="4">
    <location>
        <begin position="1"/>
        <end position="39"/>
    </location>
</feature>
<reference evidence="5 6" key="1">
    <citation type="submission" date="2020-04" db="EMBL/GenBank/DDBJ databases">
        <authorList>
            <person name="De Canck E."/>
        </authorList>
    </citation>
    <scope>NUCLEOTIDE SEQUENCE [LARGE SCALE GENOMIC DNA]</scope>
    <source>
        <strain evidence="5 6">LMG 28138</strain>
    </source>
</reference>
<dbReference type="PANTHER" id="PTHR33643">
    <property type="entry name" value="UREASE ACCESSORY PROTEIN D"/>
    <property type="match status" value="1"/>
</dbReference>
<sequence length="325" mass="34176">MNVPAESAVSLTSSGRDDRLRNPGFFGAPADADGLANTGGAGAGAGAGMDPRWHGHLSLGFERHGTRTVLAHRKHEGPLRVQKPLYPEGESICHAVLVHPPGGVAGGDALAIDVTLGAHSHALLTTPGATKWYKANQRRASQAIALRLESGAKLDWLPQNNLIFDSADVSLDFTLTLAEGATALGWDVTQLGRHAAGEQWTNAALRAESRIVGAQGELLWFERAVLDSASPLRTAAQALGGYPAFGTLWAVGPACTPELAETLGASLPYEDALRAGVSCLPGNVLLVRVVAASMQSLQALLVDCWLRLRPLVHGVPAQPLRLWTT</sequence>
<comment type="similarity">
    <text evidence="1 3">Belongs to the UreD family.</text>
</comment>
<keyword evidence="6" id="KW-1185">Reference proteome</keyword>
<dbReference type="Pfam" id="PF01774">
    <property type="entry name" value="UreD"/>
    <property type="match status" value="1"/>
</dbReference>
<name>A0A6S7CK93_9BURK</name>
<organism evidence="5 6">
    <name type="scientific">Pararobbsia alpina</name>
    <dbReference type="NCBI Taxonomy" id="621374"/>
    <lineage>
        <taxon>Bacteria</taxon>
        <taxon>Pseudomonadati</taxon>
        <taxon>Pseudomonadota</taxon>
        <taxon>Betaproteobacteria</taxon>
        <taxon>Burkholderiales</taxon>
        <taxon>Burkholderiaceae</taxon>
        <taxon>Pararobbsia</taxon>
    </lineage>
</organism>
<evidence type="ECO:0000256" key="4">
    <source>
        <dbReference type="SAM" id="MobiDB-lite"/>
    </source>
</evidence>
<keyword evidence="3" id="KW-0996">Nickel insertion</keyword>
<comment type="subcellular location">
    <subcellularLocation>
        <location evidence="3">Cytoplasm</location>
    </subcellularLocation>
</comment>
<evidence type="ECO:0000313" key="5">
    <source>
        <dbReference type="EMBL" id="CAB3781919.1"/>
    </source>
</evidence>
<keyword evidence="2 3" id="KW-0143">Chaperone</keyword>
<comment type="function">
    <text evidence="3">Required for maturation of urease via the functional incorporation of the urease nickel metallocenter.</text>
</comment>
<gene>
    <name evidence="5" type="primary">ureD_1</name>
    <name evidence="3" type="synonym">ureD</name>
    <name evidence="5" type="ORF">LMG28138_01392</name>
</gene>
<evidence type="ECO:0000313" key="6">
    <source>
        <dbReference type="Proteomes" id="UP000494115"/>
    </source>
</evidence>
<proteinExistence type="inferred from homology"/>
<dbReference type="HAMAP" id="MF_01384">
    <property type="entry name" value="UreD"/>
    <property type="match status" value="1"/>
</dbReference>
<dbReference type="PANTHER" id="PTHR33643:SF1">
    <property type="entry name" value="UREASE ACCESSORY PROTEIN D"/>
    <property type="match status" value="1"/>
</dbReference>